<dbReference type="Proteomes" id="UP000717328">
    <property type="component" value="Unassembled WGS sequence"/>
</dbReference>
<evidence type="ECO:0000313" key="2">
    <source>
        <dbReference type="Proteomes" id="UP000717328"/>
    </source>
</evidence>
<reference evidence="1" key="1">
    <citation type="submission" date="2021-02" db="EMBL/GenBank/DDBJ databases">
        <authorList>
            <person name="Nieuwenhuis M."/>
            <person name="Van De Peppel L.J.J."/>
        </authorList>
    </citation>
    <scope>NUCLEOTIDE SEQUENCE</scope>
    <source>
        <strain evidence="1">D49</strain>
    </source>
</reference>
<dbReference type="OrthoDB" id="10580632at2759"/>
<dbReference type="EMBL" id="JABCKI010005747">
    <property type="protein sequence ID" value="KAG5638746.1"/>
    <property type="molecule type" value="Genomic_DNA"/>
</dbReference>
<accession>A0A9P7K8G1</accession>
<dbReference type="AlphaFoldDB" id="A0A9P7K8G1"/>
<name>A0A9P7K8G1_9AGAR</name>
<proteinExistence type="predicted"/>
<reference evidence="1" key="2">
    <citation type="submission" date="2021-10" db="EMBL/GenBank/DDBJ databases">
        <title>Phylogenomics reveals ancestral predisposition of the termite-cultivated fungus Termitomyces towards a domesticated lifestyle.</title>
        <authorList>
            <person name="Auxier B."/>
            <person name="Grum-Grzhimaylo A."/>
            <person name="Cardenas M.E."/>
            <person name="Lodge J.D."/>
            <person name="Laessoe T."/>
            <person name="Pedersen O."/>
            <person name="Smith M.E."/>
            <person name="Kuyper T.W."/>
            <person name="Franco-Molano E.A."/>
            <person name="Baroni T.J."/>
            <person name="Aanen D.K."/>
        </authorList>
    </citation>
    <scope>NUCLEOTIDE SEQUENCE</scope>
    <source>
        <strain evidence="1">D49</strain>
    </source>
</reference>
<organism evidence="1 2">
    <name type="scientific">Sphagnurus paluster</name>
    <dbReference type="NCBI Taxonomy" id="117069"/>
    <lineage>
        <taxon>Eukaryota</taxon>
        <taxon>Fungi</taxon>
        <taxon>Dikarya</taxon>
        <taxon>Basidiomycota</taxon>
        <taxon>Agaricomycotina</taxon>
        <taxon>Agaricomycetes</taxon>
        <taxon>Agaricomycetidae</taxon>
        <taxon>Agaricales</taxon>
        <taxon>Tricholomatineae</taxon>
        <taxon>Lyophyllaceae</taxon>
        <taxon>Sphagnurus</taxon>
    </lineage>
</organism>
<comment type="caution">
    <text evidence="1">The sequence shown here is derived from an EMBL/GenBank/DDBJ whole genome shotgun (WGS) entry which is preliminary data.</text>
</comment>
<gene>
    <name evidence="1" type="ORF">H0H81_010556</name>
</gene>
<evidence type="ECO:0000313" key="1">
    <source>
        <dbReference type="EMBL" id="KAG5638746.1"/>
    </source>
</evidence>
<protein>
    <submittedName>
        <fullName evidence="1">Uncharacterized protein</fullName>
    </submittedName>
</protein>
<sequence length="552" mass="61798">MNLAQFLKRWSTFSVAHDSQVLDFLHLVFVIIEDSIFRRQAVLDRLHDLSLVSSSWKRSVDLYLPPRFLRPLVYSPFDEHVFDLAPFLTIHNKAWIENVYPTLYLDWFELRQHTSWGDWRHEFVVAGFKGRDGQDYALQLDHGWDAPAGGWAWAWQEHIPLASGSVRGKNGSNEVTLLRGACAQPGRVVPGVRTVCTLVTSHTRGPGREPLLALLDEIAFLADQTPRYSLTGINCWAWARYLLYWAVFTHPHAAQVTLSGVSMSRADFLRTHATNTWFLRVTYARSPPTPMATAVQTLFAALAVFLPPAWGAWAAQWYTRWCVWDTIRGEGLWAQGRARCDSSGLAVSTAGLWLGDADSEGEVDGFPQRLAAVDLPLDDAVETMLEDRFVSDWNMPAGNTMLGCAPIVEVKRNAREERDIRLYRALSSPGALCYIVCPLARRPKKLLVEVCFEVQASGTGEKEGGTAYAALGLVREPWFGSWGPKVVASQRLVEEVLIHGKTSIAARIHKWELTYDTCEILRRSATGDKLCIWVGAEQGVVNVVYGATIDIA</sequence>
<keyword evidence="2" id="KW-1185">Reference proteome</keyword>